<reference evidence="3 4" key="2">
    <citation type="journal article" date="2021" name="Int. J. Syst. Evol. Microbiol.">
        <title>Isolation and Polyphasic Characterization of Desulfuromonas versatilis sp. Nov., an Electrogenic Bacteria Capable of Versatile Metabolism Isolated from a Graphene Oxide-Reducing Enrichment Culture.</title>
        <authorList>
            <person name="Xie L."/>
            <person name="Yoshida N."/>
            <person name="Ishii S."/>
            <person name="Meng L."/>
        </authorList>
    </citation>
    <scope>NUCLEOTIDE SEQUENCE [LARGE SCALE GENOMIC DNA]</scope>
    <source>
        <strain evidence="3 4">NIT-T3</strain>
    </source>
</reference>
<accession>A0ABN6DXT9</accession>
<dbReference type="Gene3D" id="2.160.20.120">
    <property type="match status" value="1"/>
</dbReference>
<proteinExistence type="predicted"/>
<keyword evidence="1" id="KW-0732">Signal</keyword>
<gene>
    <name evidence="3" type="ORF">DESUT3_17930</name>
</gene>
<evidence type="ECO:0000259" key="2">
    <source>
        <dbReference type="Pfam" id="PF10988"/>
    </source>
</evidence>
<sequence length="246" mass="25730">MKNLLFTLALLLGCAGAFAGTWVSVDAGGAQGAGSTVVIIDGQVTEGGEKADRTHGSGVLETRRREVGDFVKLWLNIPAEVRIATGEKSDLTMTADDNLLAVISTEVREGTLIISAENDFVTANPIRIELRVPDLEGVTVNGSGSVRLEQAKGSELALVISGSGKIAATGRVEELSAVVNGSGEMVLDELRAHTGKIQINGSGRAVLKVEKHLKATVNGSGQIHLALEPEELDSRIAGSGKIHHPR</sequence>
<dbReference type="EMBL" id="AP024355">
    <property type="protein sequence ID" value="BCR04724.1"/>
    <property type="molecule type" value="Genomic_DNA"/>
</dbReference>
<feature type="domain" description="Putative auto-transporter adhesin head GIN" evidence="2">
    <location>
        <begin position="70"/>
        <end position="226"/>
    </location>
</feature>
<feature type="chain" id="PRO_5045784184" description="Putative auto-transporter adhesin head GIN domain-containing protein" evidence="1">
    <location>
        <begin position="20"/>
        <end position="246"/>
    </location>
</feature>
<reference evidence="3 4" key="1">
    <citation type="journal article" date="2016" name="C (Basel)">
        <title>Selective Growth of and Electricity Production by Marine Exoelectrogenic Bacteria in Self-Aggregated Hydrogel of Microbially Reduced Graphene Oxide.</title>
        <authorList>
            <person name="Yoshida N."/>
            <person name="Goto Y."/>
            <person name="Miyata Y."/>
        </authorList>
    </citation>
    <scope>NUCLEOTIDE SEQUENCE [LARGE SCALE GENOMIC DNA]</scope>
    <source>
        <strain evidence="3 4">NIT-T3</strain>
    </source>
</reference>
<keyword evidence="4" id="KW-1185">Reference proteome</keyword>
<dbReference type="Pfam" id="PF10988">
    <property type="entry name" value="DUF2807"/>
    <property type="match status" value="1"/>
</dbReference>
<feature type="signal peptide" evidence="1">
    <location>
        <begin position="1"/>
        <end position="19"/>
    </location>
</feature>
<evidence type="ECO:0000313" key="3">
    <source>
        <dbReference type="EMBL" id="BCR04724.1"/>
    </source>
</evidence>
<protein>
    <recommendedName>
        <fullName evidence="2">Putative auto-transporter adhesin head GIN domain-containing protein</fullName>
    </recommendedName>
</protein>
<name>A0ABN6DXT9_9BACT</name>
<dbReference type="Proteomes" id="UP001319827">
    <property type="component" value="Chromosome"/>
</dbReference>
<evidence type="ECO:0000256" key="1">
    <source>
        <dbReference type="SAM" id="SignalP"/>
    </source>
</evidence>
<dbReference type="InterPro" id="IPR021255">
    <property type="entry name" value="DUF2807"/>
</dbReference>
<dbReference type="RefSeq" id="WP_221252177.1">
    <property type="nucleotide sequence ID" value="NZ_AP024355.1"/>
</dbReference>
<organism evidence="3 4">
    <name type="scientific">Desulfuromonas versatilis</name>
    <dbReference type="NCBI Taxonomy" id="2802975"/>
    <lineage>
        <taxon>Bacteria</taxon>
        <taxon>Pseudomonadati</taxon>
        <taxon>Thermodesulfobacteriota</taxon>
        <taxon>Desulfuromonadia</taxon>
        <taxon>Desulfuromonadales</taxon>
        <taxon>Desulfuromonadaceae</taxon>
        <taxon>Desulfuromonas</taxon>
    </lineage>
</organism>
<evidence type="ECO:0000313" key="4">
    <source>
        <dbReference type="Proteomes" id="UP001319827"/>
    </source>
</evidence>